<comment type="caution">
    <text evidence="1">The sequence shown here is derived from an EMBL/GenBank/DDBJ whole genome shotgun (WGS) entry which is preliminary data.</text>
</comment>
<dbReference type="AlphaFoldDB" id="A0A444ZAR9"/>
<gene>
    <name evidence="1" type="ORF">Ahy_B05g079737</name>
</gene>
<reference evidence="1 2" key="1">
    <citation type="submission" date="2019-01" db="EMBL/GenBank/DDBJ databases">
        <title>Sequencing of cultivated peanut Arachis hypogaea provides insights into genome evolution and oil improvement.</title>
        <authorList>
            <person name="Chen X."/>
        </authorList>
    </citation>
    <scope>NUCLEOTIDE SEQUENCE [LARGE SCALE GENOMIC DNA]</scope>
    <source>
        <strain evidence="2">cv. Fuhuasheng</strain>
        <tissue evidence="1">Leaves</tissue>
    </source>
</reference>
<evidence type="ECO:0000313" key="1">
    <source>
        <dbReference type="EMBL" id="RYR11271.1"/>
    </source>
</evidence>
<accession>A0A444ZAR9</accession>
<name>A0A444ZAR9_ARAHY</name>
<protein>
    <submittedName>
        <fullName evidence="1">Uncharacterized protein</fullName>
    </submittedName>
</protein>
<organism evidence="1 2">
    <name type="scientific">Arachis hypogaea</name>
    <name type="common">Peanut</name>
    <dbReference type="NCBI Taxonomy" id="3818"/>
    <lineage>
        <taxon>Eukaryota</taxon>
        <taxon>Viridiplantae</taxon>
        <taxon>Streptophyta</taxon>
        <taxon>Embryophyta</taxon>
        <taxon>Tracheophyta</taxon>
        <taxon>Spermatophyta</taxon>
        <taxon>Magnoliopsida</taxon>
        <taxon>eudicotyledons</taxon>
        <taxon>Gunneridae</taxon>
        <taxon>Pentapetalae</taxon>
        <taxon>rosids</taxon>
        <taxon>fabids</taxon>
        <taxon>Fabales</taxon>
        <taxon>Fabaceae</taxon>
        <taxon>Papilionoideae</taxon>
        <taxon>50 kb inversion clade</taxon>
        <taxon>dalbergioids sensu lato</taxon>
        <taxon>Dalbergieae</taxon>
        <taxon>Pterocarpus clade</taxon>
        <taxon>Arachis</taxon>
    </lineage>
</organism>
<evidence type="ECO:0000313" key="2">
    <source>
        <dbReference type="Proteomes" id="UP000289738"/>
    </source>
</evidence>
<dbReference type="Proteomes" id="UP000289738">
    <property type="component" value="Chromosome B05"/>
</dbReference>
<proteinExistence type="predicted"/>
<sequence>MFQIQVVRCGLPLNFLFLGTYGSFQIVDDDDDYSALVLVGTWHYGRGGRVGLGKCEEEEGVILMSLEYLLKERNVEMHNAMLSSGIFPRRRADLKIFQQPTPLPGDLLSGGSLLASPSPSAIEAARFLSGRALDSFKE</sequence>
<dbReference type="EMBL" id="SDMP01000015">
    <property type="protein sequence ID" value="RYR11271.1"/>
    <property type="molecule type" value="Genomic_DNA"/>
</dbReference>
<keyword evidence="2" id="KW-1185">Reference proteome</keyword>